<dbReference type="Pfam" id="PF08022">
    <property type="entry name" value="FAD_binding_8"/>
    <property type="match status" value="1"/>
</dbReference>
<dbReference type="InterPro" id="IPR013121">
    <property type="entry name" value="Fe_red_NAD-bd_6"/>
</dbReference>
<evidence type="ECO:0000256" key="2">
    <source>
        <dbReference type="ARBA" id="ARBA00022448"/>
    </source>
</evidence>
<evidence type="ECO:0000256" key="4">
    <source>
        <dbReference type="ARBA" id="ARBA00023002"/>
    </source>
</evidence>
<dbReference type="Gene3D" id="3.40.50.80">
    <property type="entry name" value="Nucleotide-binding domain of ferredoxin-NADP reductase (FNR) module"/>
    <property type="match status" value="1"/>
</dbReference>
<dbReference type="PROSITE" id="PS51384">
    <property type="entry name" value="FAD_FR"/>
    <property type="match status" value="1"/>
</dbReference>
<feature type="domain" description="FAD-binding FR-type" evidence="5">
    <location>
        <begin position="10"/>
        <end position="137"/>
    </location>
</feature>
<organism evidence="6 7">
    <name type="scientific">Exophiala sideris</name>
    <dbReference type="NCBI Taxonomy" id="1016849"/>
    <lineage>
        <taxon>Eukaryota</taxon>
        <taxon>Fungi</taxon>
        <taxon>Dikarya</taxon>
        <taxon>Ascomycota</taxon>
        <taxon>Pezizomycotina</taxon>
        <taxon>Eurotiomycetes</taxon>
        <taxon>Chaetothyriomycetidae</taxon>
        <taxon>Chaetothyriales</taxon>
        <taxon>Herpotrichiellaceae</taxon>
        <taxon>Exophiala</taxon>
    </lineage>
</organism>
<comment type="similarity">
    <text evidence="1">Belongs to the ferric reductase (FRE) family.</text>
</comment>
<reference evidence="6 7" key="1">
    <citation type="submission" date="2023-08" db="EMBL/GenBank/DDBJ databases">
        <title>Black Yeasts Isolated from many extreme environments.</title>
        <authorList>
            <person name="Coleine C."/>
            <person name="Stajich J.E."/>
            <person name="Selbmann L."/>
        </authorList>
    </citation>
    <scope>NUCLEOTIDE SEQUENCE [LARGE SCALE GENOMIC DNA]</scope>
    <source>
        <strain evidence="6 7">CCFEE 6328</strain>
    </source>
</reference>
<evidence type="ECO:0000313" key="7">
    <source>
        <dbReference type="Proteomes" id="UP001345691"/>
    </source>
</evidence>
<comment type="caution">
    <text evidence="6">The sequence shown here is derived from an EMBL/GenBank/DDBJ whole genome shotgun (WGS) entry which is preliminary data.</text>
</comment>
<dbReference type="PANTHER" id="PTHR32361:SF26">
    <property type="entry name" value="FAD-BINDING 8 DOMAIN-CONTAINING PROTEIN-RELATED"/>
    <property type="match status" value="1"/>
</dbReference>
<keyword evidence="3" id="KW-0249">Electron transport</keyword>
<dbReference type="CDD" id="cd06186">
    <property type="entry name" value="NOX_Duox_like_FAD_NADP"/>
    <property type="match status" value="1"/>
</dbReference>
<dbReference type="Pfam" id="PF08030">
    <property type="entry name" value="NAD_binding_6"/>
    <property type="match status" value="1"/>
</dbReference>
<proteinExistence type="inferred from homology"/>
<dbReference type="InterPro" id="IPR017927">
    <property type="entry name" value="FAD-bd_FR_type"/>
</dbReference>
<dbReference type="EMBL" id="JAVRRF010000048">
    <property type="protein sequence ID" value="KAK5049145.1"/>
    <property type="molecule type" value="Genomic_DNA"/>
</dbReference>
<evidence type="ECO:0000256" key="1">
    <source>
        <dbReference type="ARBA" id="ARBA00006278"/>
    </source>
</evidence>
<dbReference type="InterPro" id="IPR039261">
    <property type="entry name" value="FNR_nucleotide-bd"/>
</dbReference>
<keyword evidence="2" id="KW-0813">Transport</keyword>
<evidence type="ECO:0000313" key="6">
    <source>
        <dbReference type="EMBL" id="KAK5049145.1"/>
    </source>
</evidence>
<dbReference type="Proteomes" id="UP001345691">
    <property type="component" value="Unassembled WGS sequence"/>
</dbReference>
<name>A0ABR0IUY8_9EURO</name>
<evidence type="ECO:0000256" key="3">
    <source>
        <dbReference type="ARBA" id="ARBA00022982"/>
    </source>
</evidence>
<dbReference type="PANTHER" id="PTHR32361">
    <property type="entry name" value="FERRIC/CUPRIC REDUCTASE TRANSMEMBRANE COMPONENT"/>
    <property type="match status" value="1"/>
</dbReference>
<accession>A0ABR0IUY8</accession>
<evidence type="ECO:0000259" key="5">
    <source>
        <dbReference type="PROSITE" id="PS51384"/>
    </source>
</evidence>
<dbReference type="InterPro" id="IPR013112">
    <property type="entry name" value="FAD-bd_8"/>
</dbReference>
<sequence>MNNLTRVLRITYRNVRLTSTAIIQNVVYADLEESRTPLSDAMHIHIQPTRPCNFRGGQFVYLRFPHLGWNSIFQTHPFYVSWSYKDKQGGDIGVCIVEKKRGFTKQLALVDTVTGGSNKPVKVKVLIEGPYGKRLPVERHQNILLFATGIGIAGLTSVVGEVFQNRHQHQHRQAAGRITLFWELNTGRHIAWASDFWGELLTQDVDRKLRIEIYIKDDESRIQIPGARVQVHRKEMPVEQLIQSEMRSNKGSTLMCVCARDAICVRVRGAAADYPDRLLDLKELEFRPGTQKTSG</sequence>
<dbReference type="InterPro" id="IPR051410">
    <property type="entry name" value="Ferric/Cupric_Reductase"/>
</dbReference>
<protein>
    <recommendedName>
        <fullName evidence="5">FAD-binding FR-type domain-containing protein</fullName>
    </recommendedName>
</protein>
<gene>
    <name evidence="6" type="ORF">LTR69_011172</name>
</gene>
<keyword evidence="7" id="KW-1185">Reference proteome</keyword>
<dbReference type="SUPFAM" id="SSF52343">
    <property type="entry name" value="Ferredoxin reductase-like, C-terminal NADP-linked domain"/>
    <property type="match status" value="1"/>
</dbReference>
<keyword evidence="4" id="KW-0560">Oxidoreductase</keyword>